<evidence type="ECO:0000256" key="4">
    <source>
        <dbReference type="ARBA" id="ARBA00022741"/>
    </source>
</evidence>
<evidence type="ECO:0000256" key="3">
    <source>
        <dbReference type="ARBA" id="ARBA00022679"/>
    </source>
</evidence>
<evidence type="ECO:0000256" key="6">
    <source>
        <dbReference type="ARBA" id="ARBA00022840"/>
    </source>
</evidence>
<dbReference type="EC" id="2.7.11.1" evidence="1"/>
<dbReference type="SUPFAM" id="SSF56112">
    <property type="entry name" value="Protein kinase-like (PK-like)"/>
    <property type="match status" value="1"/>
</dbReference>
<dbReference type="Proteomes" id="UP001181693">
    <property type="component" value="Unassembled WGS sequence"/>
</dbReference>
<dbReference type="PANTHER" id="PTHR44167">
    <property type="entry name" value="OVARIAN-SPECIFIC SERINE/THREONINE-PROTEIN KINASE LOK-RELATED"/>
    <property type="match status" value="1"/>
</dbReference>
<evidence type="ECO:0000313" key="9">
    <source>
        <dbReference type="EMBL" id="DBA18085.1"/>
    </source>
</evidence>
<evidence type="ECO:0000256" key="7">
    <source>
        <dbReference type="SAM" id="MobiDB-lite"/>
    </source>
</evidence>
<sequence>MKFALKHIVPTSHPTRIAAELQCLTLAGGVDNVMGVKYCFRNNDHVVIVMPYLEHDSFVDILPYLSFQEAKEYIFNLCKALKRIHQFGILHRDVKPSNFLYNRDLKQYALVDFGLAQGAPGTQIEFLKVLQAKKQGSCTQSKPHTISGNIPVPKEVVLPSSTKQSVKRHWSLSQINPGNCGKEGLLGTGSKLRSVFGVKSFNVHSTNPNEVTNAKALLQSKRQPTTSDVRSKKTVPAKNTNTGAVSKTANTCPEQLTCDCFAKAQICKICMERTKPLAARAGTAGFRAPEVLLRCFNQTSAIDVWAAGIIFLFLLSGRYNFFSASDDLNALARIIAIRGSQETIKAAKQMGKIVLCSHEIPAKDLRKLCEELRRVCMLTDPECEEEVKKQRELQLEILEKQDGWFVKQIDVNPSDTAESLNSAMPVTERTDFNMNGWDNVPDEAYHLLDRLLDINPSTRITAEEVLVHPLFSDLR</sequence>
<evidence type="ECO:0000313" key="10">
    <source>
        <dbReference type="Proteomes" id="UP001181693"/>
    </source>
</evidence>
<dbReference type="EMBL" id="DYDO01000009">
    <property type="protein sequence ID" value="DBA18085.1"/>
    <property type="molecule type" value="Genomic_DNA"/>
</dbReference>
<keyword evidence="2" id="KW-0723">Serine/threonine-protein kinase</keyword>
<keyword evidence="5" id="KW-0418">Kinase</keyword>
<dbReference type="GO" id="GO:0005634">
    <property type="term" value="C:nucleus"/>
    <property type="evidence" value="ECO:0007669"/>
    <property type="project" value="TreeGrafter"/>
</dbReference>
<dbReference type="InterPro" id="IPR011009">
    <property type="entry name" value="Kinase-like_dom_sf"/>
</dbReference>
<dbReference type="CDD" id="cd14019">
    <property type="entry name" value="STKc_Cdc7"/>
    <property type="match status" value="1"/>
</dbReference>
<name>A0AAV2ZRB1_PYXAD</name>
<organism evidence="9 10">
    <name type="scientific">Pyxicephalus adspersus</name>
    <name type="common">African bullfrog</name>
    <dbReference type="NCBI Taxonomy" id="30357"/>
    <lineage>
        <taxon>Eukaryota</taxon>
        <taxon>Metazoa</taxon>
        <taxon>Chordata</taxon>
        <taxon>Craniata</taxon>
        <taxon>Vertebrata</taxon>
        <taxon>Euteleostomi</taxon>
        <taxon>Amphibia</taxon>
        <taxon>Batrachia</taxon>
        <taxon>Anura</taxon>
        <taxon>Neobatrachia</taxon>
        <taxon>Ranoidea</taxon>
        <taxon>Pyxicephalidae</taxon>
        <taxon>Pyxicephalinae</taxon>
        <taxon>Pyxicephalus</taxon>
    </lineage>
</organism>
<keyword evidence="6" id="KW-0067">ATP-binding</keyword>
<reference evidence="9" key="1">
    <citation type="thesis" date="2020" institute="ProQuest LLC" country="789 East Eisenhower Parkway, Ann Arbor, MI, USA">
        <title>Comparative Genomics and Chromosome Evolution.</title>
        <authorList>
            <person name="Mudd A.B."/>
        </authorList>
    </citation>
    <scope>NUCLEOTIDE SEQUENCE</scope>
    <source>
        <strain evidence="9">1538</strain>
        <tissue evidence="9">Blood</tissue>
    </source>
</reference>
<proteinExistence type="predicted"/>
<keyword evidence="3" id="KW-0808">Transferase</keyword>
<keyword evidence="10" id="KW-1185">Reference proteome</keyword>
<dbReference type="GO" id="GO:0005524">
    <property type="term" value="F:ATP binding"/>
    <property type="evidence" value="ECO:0007669"/>
    <property type="project" value="UniProtKB-KW"/>
</dbReference>
<dbReference type="Gene3D" id="1.10.510.10">
    <property type="entry name" value="Transferase(Phosphotransferase) domain 1"/>
    <property type="match status" value="2"/>
</dbReference>
<dbReference type="Pfam" id="PF00069">
    <property type="entry name" value="Pkinase"/>
    <property type="match status" value="2"/>
</dbReference>
<evidence type="ECO:0000256" key="5">
    <source>
        <dbReference type="ARBA" id="ARBA00022777"/>
    </source>
</evidence>
<dbReference type="SMART" id="SM00220">
    <property type="entry name" value="S_TKc"/>
    <property type="match status" value="1"/>
</dbReference>
<evidence type="ECO:0000259" key="8">
    <source>
        <dbReference type="PROSITE" id="PS50011"/>
    </source>
</evidence>
<dbReference type="PANTHER" id="PTHR44167:SF23">
    <property type="entry name" value="CDC7 KINASE, ISOFORM A-RELATED"/>
    <property type="match status" value="1"/>
</dbReference>
<keyword evidence="4" id="KW-0547">Nucleotide-binding</keyword>
<gene>
    <name evidence="9" type="ORF">GDO54_016375</name>
</gene>
<dbReference type="Gene3D" id="3.30.200.20">
    <property type="entry name" value="Phosphorylase Kinase, domain 1"/>
    <property type="match status" value="1"/>
</dbReference>
<protein>
    <recommendedName>
        <fullName evidence="1">non-specific serine/threonine protein kinase</fullName>
        <ecNumber evidence="1">2.7.11.1</ecNumber>
    </recommendedName>
</protein>
<dbReference type="PROSITE" id="PS00108">
    <property type="entry name" value="PROTEIN_KINASE_ST"/>
    <property type="match status" value="1"/>
</dbReference>
<feature type="region of interest" description="Disordered" evidence="7">
    <location>
        <begin position="220"/>
        <end position="241"/>
    </location>
</feature>
<evidence type="ECO:0000256" key="1">
    <source>
        <dbReference type="ARBA" id="ARBA00012513"/>
    </source>
</evidence>
<dbReference type="GO" id="GO:0004674">
    <property type="term" value="F:protein serine/threonine kinase activity"/>
    <property type="evidence" value="ECO:0007669"/>
    <property type="project" value="UniProtKB-KW"/>
</dbReference>
<dbReference type="PROSITE" id="PS50011">
    <property type="entry name" value="PROTEIN_KINASE_DOM"/>
    <property type="match status" value="1"/>
</dbReference>
<dbReference type="GO" id="GO:0044773">
    <property type="term" value="P:mitotic DNA damage checkpoint signaling"/>
    <property type="evidence" value="ECO:0007669"/>
    <property type="project" value="TreeGrafter"/>
</dbReference>
<dbReference type="InterPro" id="IPR008271">
    <property type="entry name" value="Ser/Thr_kinase_AS"/>
</dbReference>
<comment type="caution">
    <text evidence="9">The sequence shown here is derived from an EMBL/GenBank/DDBJ whole genome shotgun (WGS) entry which is preliminary data.</text>
</comment>
<dbReference type="InterPro" id="IPR000719">
    <property type="entry name" value="Prot_kinase_dom"/>
</dbReference>
<accession>A0AAV2ZRB1</accession>
<dbReference type="AlphaFoldDB" id="A0AAV2ZRB1"/>
<feature type="domain" description="Protein kinase" evidence="8">
    <location>
        <begin position="1"/>
        <end position="471"/>
    </location>
</feature>
<evidence type="ECO:0000256" key="2">
    <source>
        <dbReference type="ARBA" id="ARBA00022527"/>
    </source>
</evidence>